<evidence type="ECO:0000313" key="2">
    <source>
        <dbReference type="Proteomes" id="UP000829685"/>
    </source>
</evidence>
<dbReference type="Proteomes" id="UP000829685">
    <property type="component" value="Unassembled WGS sequence"/>
</dbReference>
<reference evidence="1" key="1">
    <citation type="submission" date="2021-03" db="EMBL/GenBank/DDBJ databases">
        <title>Revisited historic fungal species revealed as producer of novel bioactive compounds through whole genome sequencing and comparative genomics.</title>
        <authorList>
            <person name="Vignolle G.A."/>
            <person name="Hochenegger N."/>
            <person name="Mach R.L."/>
            <person name="Mach-Aigner A.R."/>
            <person name="Javad Rahimi M."/>
            <person name="Salim K.A."/>
            <person name="Chan C.M."/>
            <person name="Lim L.B.L."/>
            <person name="Cai F."/>
            <person name="Druzhinina I.S."/>
            <person name="U'Ren J.M."/>
            <person name="Derntl C."/>
        </authorList>
    </citation>
    <scope>NUCLEOTIDE SEQUENCE</scope>
    <source>
        <strain evidence="1">TUCIM 5799</strain>
    </source>
</reference>
<name>A0A9Q0AUX0_9PEZI</name>
<proteinExistence type="predicted"/>
<sequence length="116" mass="13169">MGQFVTGVTSLKLLREHKLFPQASRKALYRFVEKGMERYPEPAATTKRTREDVGGADTMIVLASSETCHLVPSGRVTLDSFHPWRTEQRVGFEGEYALSRTAPNEEHGRNEQYNLV</sequence>
<accession>A0A9Q0AUX0</accession>
<protein>
    <submittedName>
        <fullName evidence="1">Uncharacterized protein</fullName>
    </submittedName>
</protein>
<dbReference type="EMBL" id="JAFIMR010000002">
    <property type="protein sequence ID" value="KAI1880915.1"/>
    <property type="molecule type" value="Genomic_DNA"/>
</dbReference>
<organism evidence="1 2">
    <name type="scientific">Neoarthrinium moseri</name>
    <dbReference type="NCBI Taxonomy" id="1658444"/>
    <lineage>
        <taxon>Eukaryota</taxon>
        <taxon>Fungi</taxon>
        <taxon>Dikarya</taxon>
        <taxon>Ascomycota</taxon>
        <taxon>Pezizomycotina</taxon>
        <taxon>Sordariomycetes</taxon>
        <taxon>Xylariomycetidae</taxon>
        <taxon>Amphisphaeriales</taxon>
        <taxon>Apiosporaceae</taxon>
        <taxon>Neoarthrinium</taxon>
    </lineage>
</organism>
<dbReference type="AlphaFoldDB" id="A0A9Q0AUX0"/>
<evidence type="ECO:0000313" key="1">
    <source>
        <dbReference type="EMBL" id="KAI1880915.1"/>
    </source>
</evidence>
<comment type="caution">
    <text evidence="1">The sequence shown here is derived from an EMBL/GenBank/DDBJ whole genome shotgun (WGS) entry which is preliminary data.</text>
</comment>
<keyword evidence="2" id="KW-1185">Reference proteome</keyword>
<gene>
    <name evidence="1" type="ORF">JX265_001155</name>
</gene>